<feature type="compositionally biased region" description="Polar residues" evidence="1">
    <location>
        <begin position="459"/>
        <end position="469"/>
    </location>
</feature>
<feature type="domain" description="C2" evidence="2">
    <location>
        <begin position="783"/>
        <end position="844"/>
    </location>
</feature>
<feature type="region of interest" description="Disordered" evidence="1">
    <location>
        <begin position="660"/>
        <end position="732"/>
    </location>
</feature>
<feature type="compositionally biased region" description="Basic residues" evidence="1">
    <location>
        <begin position="110"/>
        <end position="123"/>
    </location>
</feature>
<proteinExistence type="predicted"/>
<dbReference type="SUPFAM" id="SSF49562">
    <property type="entry name" value="C2 domain (Calcium/lipid-binding domain, CaLB)"/>
    <property type="match status" value="1"/>
</dbReference>
<dbReference type="InterPro" id="IPR035892">
    <property type="entry name" value="C2_domain_sf"/>
</dbReference>
<sequence length="956" mass="107578">MRSRIGRKHTLRLLHSNRRSNQKCSSGQSRDHCRKRARRHMDQAEVEAAPVAGSPITKSRTADDRFATCPTRRHRRAEEREERRVRGSAVIELKRRAQRGGGDNKPSLRSIKKTPSRRQRRCRSQGSDLRGYFHATKPNLRTGKRNSLTQRNSSSPVVIDGFYQSTPRVDADIGPLTVYPQHHQSTTSSSSSSSCSSSSLASSLAMTSQAMSSTLMTTTLPVDPQTLLIGSCFPSHHSQQPMTLQSHVSDFFHQISMATSPEDVMEFDSLRFDRNRLAARTTRFASSHNHNHHYNQHSSTSKLLHTPHLPKHARSAKLSSRTDTPYHVHARDEDSERRKQQMPLPLIHHRNDEMRMEQDEEEEERIYEEIQETPSKGKSSGTKLERNNKPNNLYEDVDSLRNSTTTAASPRLVNCWTTRRPRPGWYSARRRARPTTTTTTTSEFPLRRQRVIRRKRTLPQASSNNNGPQGSVAKRPKMGEELPLIEAVNRHVKRLALETDLDLSTTIKTSADEGQTTMQVDDEPQAQRKEEDAKETRPIESGRVDERRHGCVIDVDEPEQQQQPQRQQNEESPITSRKRCPINVVSGSHWESPCGKSSSLALMMSAVDSFATPSSSDSERSSPCSRSGAAAIISHHQNQCSTPEATPLVATVRRCLEYSPETPSEYGSGSNTLRNDEASYGSAGGGGNSSSNSNRGSIEVECSSTDDRISVKTSTSSSIPAHYQWQQQKQKLSSSSDSSEAKYCVRTYVVRERLCVSLRASLNYNLFVYHNLREKRDREQKKKLIRCRDLRRVYEPEGPIHAYVKAHIKDLASGEARCRVERTAVHRATPNPVFNEVLRLTLPPNNGNNNNNNNSSNGSSNDRDTSSNNSNNSSSSSSSSNGVRRLALDIAVWHRDRVARPRSVVACTASPSGLRTTMSCSSSSSRRTLSCSCLHRRRCWWLRTASIDRARRDERE</sequence>
<feature type="region of interest" description="Disordered" evidence="1">
    <location>
        <begin position="507"/>
        <end position="578"/>
    </location>
</feature>
<dbReference type="EMBL" id="CADCXV010000949">
    <property type="protein sequence ID" value="CAB0039277.1"/>
    <property type="molecule type" value="Genomic_DNA"/>
</dbReference>
<evidence type="ECO:0000313" key="4">
    <source>
        <dbReference type="Proteomes" id="UP000479190"/>
    </source>
</evidence>
<feature type="compositionally biased region" description="Polar residues" evidence="1">
    <location>
        <begin position="507"/>
        <end position="519"/>
    </location>
</feature>
<reference evidence="3 4" key="1">
    <citation type="submission" date="2020-02" db="EMBL/GenBank/DDBJ databases">
        <authorList>
            <person name="Ferguson B K."/>
        </authorList>
    </citation>
    <scope>NUCLEOTIDE SEQUENCE [LARGE SCALE GENOMIC DNA]</scope>
</reference>
<feature type="region of interest" description="Disordered" evidence="1">
    <location>
        <begin position="18"/>
        <end position="65"/>
    </location>
</feature>
<feature type="compositionally biased region" description="Polar residues" evidence="1">
    <location>
        <begin position="373"/>
        <end position="382"/>
    </location>
</feature>
<dbReference type="InterPro" id="IPR000008">
    <property type="entry name" value="C2_dom"/>
</dbReference>
<feature type="region of interest" description="Disordered" evidence="1">
    <location>
        <begin position="178"/>
        <end position="198"/>
    </location>
</feature>
<feature type="region of interest" description="Disordered" evidence="1">
    <location>
        <begin position="839"/>
        <end position="881"/>
    </location>
</feature>
<keyword evidence="4" id="KW-1185">Reference proteome</keyword>
<feature type="region of interest" description="Disordered" evidence="1">
    <location>
        <begin position="453"/>
        <end position="476"/>
    </location>
</feature>
<evidence type="ECO:0000256" key="1">
    <source>
        <dbReference type="SAM" id="MobiDB-lite"/>
    </source>
</evidence>
<feature type="compositionally biased region" description="Low complexity" evidence="1">
    <location>
        <begin position="845"/>
        <end position="881"/>
    </location>
</feature>
<dbReference type="PANTHER" id="PTHR42264:SF3">
    <property type="entry name" value="F-BOX DOMAIN-CONTAINING PROTEIN-RELATED"/>
    <property type="match status" value="1"/>
</dbReference>
<dbReference type="Proteomes" id="UP000479190">
    <property type="component" value="Unassembled WGS sequence"/>
</dbReference>
<protein>
    <recommendedName>
        <fullName evidence="2">C2 domain-containing protein</fullName>
    </recommendedName>
</protein>
<organism evidence="3 4">
    <name type="scientific">Trichogramma brassicae</name>
    <dbReference type="NCBI Taxonomy" id="86971"/>
    <lineage>
        <taxon>Eukaryota</taxon>
        <taxon>Metazoa</taxon>
        <taxon>Ecdysozoa</taxon>
        <taxon>Arthropoda</taxon>
        <taxon>Hexapoda</taxon>
        <taxon>Insecta</taxon>
        <taxon>Pterygota</taxon>
        <taxon>Neoptera</taxon>
        <taxon>Endopterygota</taxon>
        <taxon>Hymenoptera</taxon>
        <taxon>Apocrita</taxon>
        <taxon>Proctotrupomorpha</taxon>
        <taxon>Chalcidoidea</taxon>
        <taxon>Trichogrammatidae</taxon>
        <taxon>Trichogramma</taxon>
    </lineage>
</organism>
<feature type="compositionally biased region" description="Low complexity" evidence="1">
    <location>
        <begin position="184"/>
        <end position="198"/>
    </location>
</feature>
<dbReference type="PANTHER" id="PTHR42264">
    <property type="entry name" value="EPHRIN_REC_LIKE DOMAIN-CONTAINING PROTEIN"/>
    <property type="match status" value="1"/>
</dbReference>
<gene>
    <name evidence="3" type="ORF">TBRA_LOCUS11026</name>
</gene>
<feature type="compositionally biased region" description="Polar residues" evidence="1">
    <location>
        <begin position="661"/>
        <end position="673"/>
    </location>
</feature>
<feature type="compositionally biased region" description="Low complexity" evidence="1">
    <location>
        <begin position="560"/>
        <end position="571"/>
    </location>
</feature>
<feature type="region of interest" description="Disordered" evidence="1">
    <location>
        <begin position="95"/>
        <end position="153"/>
    </location>
</feature>
<feature type="compositionally biased region" description="Basic and acidic residues" evidence="1">
    <location>
        <begin position="324"/>
        <end position="339"/>
    </location>
</feature>
<dbReference type="OrthoDB" id="410721at2759"/>
<dbReference type="Pfam" id="PF00168">
    <property type="entry name" value="C2"/>
    <property type="match status" value="1"/>
</dbReference>
<feature type="compositionally biased region" description="Basic and acidic residues" evidence="1">
    <location>
        <begin position="525"/>
        <end position="551"/>
    </location>
</feature>
<evidence type="ECO:0000259" key="2">
    <source>
        <dbReference type="Pfam" id="PF00168"/>
    </source>
</evidence>
<dbReference type="CDD" id="cd00030">
    <property type="entry name" value="C2"/>
    <property type="match status" value="1"/>
</dbReference>
<feature type="region of interest" description="Disordered" evidence="1">
    <location>
        <begin position="309"/>
        <end position="402"/>
    </location>
</feature>
<name>A0A6H5IPA7_9HYME</name>
<accession>A0A6H5IPA7</accession>
<feature type="compositionally biased region" description="Acidic residues" evidence="1">
    <location>
        <begin position="358"/>
        <end position="371"/>
    </location>
</feature>
<evidence type="ECO:0000313" key="3">
    <source>
        <dbReference type="EMBL" id="CAB0039277.1"/>
    </source>
</evidence>
<dbReference type="AlphaFoldDB" id="A0A6H5IPA7"/>
<dbReference type="Gene3D" id="2.60.40.150">
    <property type="entry name" value="C2 domain"/>
    <property type="match status" value="1"/>
</dbReference>